<evidence type="ECO:0000313" key="1">
    <source>
        <dbReference type="EMBL" id="SEG11026.1"/>
    </source>
</evidence>
<evidence type="ECO:0000313" key="2">
    <source>
        <dbReference type="Proteomes" id="UP000236731"/>
    </source>
</evidence>
<sequence>MVMKVISAILTLYILVLTFIPCSDHFAETDCFGHDHTEEHHRPKEHSHDHSKDSCTPFCTCSCCGISLTAAEEINFPIIEPFETHYSIDRSDKEYSLINKYNVNIWQPPQV</sequence>
<dbReference type="AlphaFoldDB" id="A0A1H5XIF9"/>
<dbReference type="Proteomes" id="UP000236731">
    <property type="component" value="Unassembled WGS sequence"/>
</dbReference>
<proteinExistence type="predicted"/>
<name>A0A1H5XIF9_9SPHI</name>
<dbReference type="EMBL" id="FNUT01000005">
    <property type="protein sequence ID" value="SEG11026.1"/>
    <property type="molecule type" value="Genomic_DNA"/>
</dbReference>
<keyword evidence="2" id="KW-1185">Reference proteome</keyword>
<dbReference type="InterPro" id="IPR046601">
    <property type="entry name" value="DUF6660"/>
</dbReference>
<reference evidence="2" key="1">
    <citation type="submission" date="2016-10" db="EMBL/GenBank/DDBJ databases">
        <authorList>
            <person name="Varghese N."/>
            <person name="Submissions S."/>
        </authorList>
    </citation>
    <scope>NUCLEOTIDE SEQUENCE [LARGE SCALE GENOMIC DNA]</scope>
    <source>
        <strain evidence="2">DSM 22361</strain>
    </source>
</reference>
<dbReference type="RefSeq" id="WP_146060602.1">
    <property type="nucleotide sequence ID" value="NZ_CP049246.1"/>
</dbReference>
<organism evidence="1 2">
    <name type="scientific">Sphingobacterium lactis</name>
    <dbReference type="NCBI Taxonomy" id="797291"/>
    <lineage>
        <taxon>Bacteria</taxon>
        <taxon>Pseudomonadati</taxon>
        <taxon>Bacteroidota</taxon>
        <taxon>Sphingobacteriia</taxon>
        <taxon>Sphingobacteriales</taxon>
        <taxon>Sphingobacteriaceae</taxon>
        <taxon>Sphingobacterium</taxon>
    </lineage>
</organism>
<gene>
    <name evidence="1" type="ORF">SAMN05421877_1052</name>
</gene>
<accession>A0A1H5XIF9</accession>
<dbReference type="Pfam" id="PF20365">
    <property type="entry name" value="DUF6660"/>
    <property type="match status" value="1"/>
</dbReference>
<protein>
    <submittedName>
        <fullName evidence="1">Uncharacterized protein</fullName>
    </submittedName>
</protein>
<dbReference type="OrthoDB" id="997115at2"/>